<gene>
    <name evidence="8" type="ORF">H9L12_12170</name>
</gene>
<feature type="transmembrane region" description="Helical" evidence="6">
    <location>
        <begin position="186"/>
        <end position="209"/>
    </location>
</feature>
<protein>
    <submittedName>
        <fullName evidence="8">DMT family transporter</fullName>
    </submittedName>
</protein>
<feature type="transmembrane region" description="Helical" evidence="6">
    <location>
        <begin position="97"/>
        <end position="118"/>
    </location>
</feature>
<organism evidence="8 9">
    <name type="scientific">Sphingomonas rhizophila</name>
    <dbReference type="NCBI Taxonomy" id="2071607"/>
    <lineage>
        <taxon>Bacteria</taxon>
        <taxon>Pseudomonadati</taxon>
        <taxon>Pseudomonadota</taxon>
        <taxon>Alphaproteobacteria</taxon>
        <taxon>Sphingomonadales</taxon>
        <taxon>Sphingomonadaceae</taxon>
        <taxon>Sphingomonas</taxon>
    </lineage>
</organism>
<feature type="transmembrane region" description="Helical" evidence="6">
    <location>
        <begin position="267"/>
        <end position="286"/>
    </location>
</feature>
<feature type="transmembrane region" description="Helical" evidence="6">
    <location>
        <begin position="154"/>
        <end position="174"/>
    </location>
</feature>
<dbReference type="InterPro" id="IPR037185">
    <property type="entry name" value="EmrE-like"/>
</dbReference>
<dbReference type="Proteomes" id="UP000515955">
    <property type="component" value="Chromosome"/>
</dbReference>
<feature type="transmembrane region" description="Helical" evidence="6">
    <location>
        <begin position="241"/>
        <end position="261"/>
    </location>
</feature>
<comment type="subcellular location">
    <subcellularLocation>
        <location evidence="1">Membrane</location>
        <topology evidence="1">Multi-pass membrane protein</topology>
    </subcellularLocation>
</comment>
<dbReference type="EMBL" id="CP060717">
    <property type="protein sequence ID" value="QNN64949.1"/>
    <property type="molecule type" value="Genomic_DNA"/>
</dbReference>
<dbReference type="KEGG" id="srhi:H9L12_12170"/>
<name>A0A7G9SAS4_9SPHN</name>
<keyword evidence="5 6" id="KW-0472">Membrane</keyword>
<keyword evidence="3 6" id="KW-0812">Transmembrane</keyword>
<reference evidence="8 9" key="1">
    <citation type="submission" date="2020-08" db="EMBL/GenBank/DDBJ databases">
        <title>Genome sequence of Sphingomonas rhizophila KACC 19189T.</title>
        <authorList>
            <person name="Hyun D.-W."/>
            <person name="Bae J.-W."/>
        </authorList>
    </citation>
    <scope>NUCLEOTIDE SEQUENCE [LARGE SCALE GENOMIC DNA]</scope>
    <source>
        <strain evidence="8 9">KACC 19189</strain>
    </source>
</reference>
<evidence type="ECO:0000256" key="1">
    <source>
        <dbReference type="ARBA" id="ARBA00004141"/>
    </source>
</evidence>
<feature type="transmembrane region" description="Helical" evidence="6">
    <location>
        <begin position="215"/>
        <end position="234"/>
    </location>
</feature>
<keyword evidence="9" id="KW-1185">Reference proteome</keyword>
<dbReference type="RefSeq" id="WP_187541948.1">
    <property type="nucleotide sequence ID" value="NZ_CP060717.1"/>
</dbReference>
<evidence type="ECO:0000256" key="6">
    <source>
        <dbReference type="SAM" id="Phobius"/>
    </source>
</evidence>
<dbReference type="PANTHER" id="PTHR22911">
    <property type="entry name" value="ACYL-MALONYL CONDENSING ENZYME-RELATED"/>
    <property type="match status" value="1"/>
</dbReference>
<feature type="domain" description="EamA" evidence="7">
    <location>
        <begin position="11"/>
        <end position="141"/>
    </location>
</feature>
<evidence type="ECO:0000256" key="4">
    <source>
        <dbReference type="ARBA" id="ARBA00022989"/>
    </source>
</evidence>
<dbReference type="PANTHER" id="PTHR22911:SF6">
    <property type="entry name" value="SOLUTE CARRIER FAMILY 35 MEMBER G1"/>
    <property type="match status" value="1"/>
</dbReference>
<feature type="transmembrane region" description="Helical" evidence="6">
    <location>
        <begin position="42"/>
        <end position="60"/>
    </location>
</feature>
<sequence>MTRPATSLTTAYAVAVSGIASFSIMDMVIKGLSLAIGTFPTLWWRSVVGVGMAGALYAWFRTPAPGRAALKIHIVRGVATTGMAVLFFWGLARVPMAQAVALTFIAPLISLLLAALILKERIGAATVGGSALAFVGVVVILLGQSKAELGPEALQGSLAILASALIYAWNIVLMRQQALAARPVEIAFFQNLVVCVTFALSMPLVGVPALPDGQWPAIVGAAVLAMVSQLALAWAYARAGAAALSSSEYSSFLWAMLLGWLRFGEQVSWFTIGGAALIVAGCLVAARTKPVDHPVLEASA</sequence>
<proteinExistence type="inferred from homology"/>
<dbReference type="GO" id="GO:0016020">
    <property type="term" value="C:membrane"/>
    <property type="evidence" value="ECO:0007669"/>
    <property type="project" value="UniProtKB-SubCell"/>
</dbReference>
<evidence type="ECO:0000256" key="3">
    <source>
        <dbReference type="ARBA" id="ARBA00022692"/>
    </source>
</evidence>
<feature type="domain" description="EamA" evidence="7">
    <location>
        <begin position="156"/>
        <end position="285"/>
    </location>
</feature>
<dbReference type="SUPFAM" id="SSF103481">
    <property type="entry name" value="Multidrug resistance efflux transporter EmrE"/>
    <property type="match status" value="2"/>
</dbReference>
<dbReference type="Pfam" id="PF00892">
    <property type="entry name" value="EamA"/>
    <property type="match status" value="2"/>
</dbReference>
<evidence type="ECO:0000313" key="9">
    <source>
        <dbReference type="Proteomes" id="UP000515955"/>
    </source>
</evidence>
<evidence type="ECO:0000313" key="8">
    <source>
        <dbReference type="EMBL" id="QNN64949.1"/>
    </source>
</evidence>
<evidence type="ECO:0000256" key="2">
    <source>
        <dbReference type="ARBA" id="ARBA00009853"/>
    </source>
</evidence>
<evidence type="ECO:0000259" key="7">
    <source>
        <dbReference type="Pfam" id="PF00892"/>
    </source>
</evidence>
<feature type="transmembrane region" description="Helical" evidence="6">
    <location>
        <begin position="12"/>
        <end position="36"/>
    </location>
</feature>
<dbReference type="InterPro" id="IPR000620">
    <property type="entry name" value="EamA_dom"/>
</dbReference>
<keyword evidence="4 6" id="KW-1133">Transmembrane helix</keyword>
<comment type="similarity">
    <text evidence="2">Belongs to the drug/metabolite transporter (DMT) superfamily. 10 TMS drug/metabolite exporter (DME) (TC 2.A.7.3) family.</text>
</comment>
<dbReference type="AlphaFoldDB" id="A0A7G9SAS4"/>
<evidence type="ECO:0000256" key="5">
    <source>
        <dbReference type="ARBA" id="ARBA00023136"/>
    </source>
</evidence>
<feature type="transmembrane region" description="Helical" evidence="6">
    <location>
        <begin position="72"/>
        <end position="91"/>
    </location>
</feature>
<accession>A0A7G9SAS4</accession>
<feature type="transmembrane region" description="Helical" evidence="6">
    <location>
        <begin position="125"/>
        <end position="142"/>
    </location>
</feature>